<name>A0A081RNH0_9ARCH</name>
<keyword evidence="2 8" id="KW-0489">Methyltransferase</keyword>
<dbReference type="InterPro" id="IPR029063">
    <property type="entry name" value="SAM-dependent_MTases_sf"/>
</dbReference>
<dbReference type="SUPFAM" id="SSF53335">
    <property type="entry name" value="S-adenosyl-L-methionine-dependent methyltransferases"/>
    <property type="match status" value="1"/>
</dbReference>
<dbReference type="FunFam" id="3.40.50.150:FF:000272">
    <property type="entry name" value="tRNA (guanine(26)-N(2))-dimethyltransferase"/>
    <property type="match status" value="1"/>
</dbReference>
<evidence type="ECO:0000256" key="6">
    <source>
        <dbReference type="ARBA" id="ARBA00022884"/>
    </source>
</evidence>
<dbReference type="Gene3D" id="3.40.50.150">
    <property type="entry name" value="Vaccinia Virus protein VP39"/>
    <property type="match status" value="1"/>
</dbReference>
<keyword evidence="3 8" id="KW-0808">Transferase</keyword>
<organism evidence="9 10">
    <name type="scientific">Marine Group I thaumarchaeote SCGC AAA799-N04</name>
    <dbReference type="NCBI Taxonomy" id="1502293"/>
    <lineage>
        <taxon>Archaea</taxon>
        <taxon>Nitrososphaerota</taxon>
        <taxon>Marine Group I</taxon>
    </lineage>
</organism>
<evidence type="ECO:0000256" key="7">
    <source>
        <dbReference type="ARBA" id="ARBA00039099"/>
    </source>
</evidence>
<dbReference type="PANTHER" id="PTHR10631:SF3">
    <property type="entry name" value="TRNA (GUANINE(26)-N(2))-DIMETHYLTRANSFERASE"/>
    <property type="match status" value="1"/>
</dbReference>
<evidence type="ECO:0000256" key="8">
    <source>
        <dbReference type="PROSITE-ProRule" id="PRU00958"/>
    </source>
</evidence>
<keyword evidence="1 8" id="KW-0820">tRNA-binding</keyword>
<dbReference type="InterPro" id="IPR042296">
    <property type="entry name" value="tRNA_met_Trm1_C"/>
</dbReference>
<evidence type="ECO:0000256" key="3">
    <source>
        <dbReference type="ARBA" id="ARBA00022679"/>
    </source>
</evidence>
<protein>
    <recommendedName>
        <fullName evidence="7">tRNA (guanine(26)-N(2))-dimethyltransferase</fullName>
        <ecNumber evidence="7">2.1.1.216</ecNumber>
    </recommendedName>
</protein>
<dbReference type="GO" id="GO:0160104">
    <property type="term" value="F:tRNA (guanine(26)-N2)-dimethyltransferase activity"/>
    <property type="evidence" value="ECO:0007669"/>
    <property type="project" value="UniProtKB-EC"/>
</dbReference>
<dbReference type="Pfam" id="PF02005">
    <property type="entry name" value="TRM"/>
    <property type="match status" value="1"/>
</dbReference>
<sequence length="382" mass="42917">MEIPNESLQEIVEGKTKLLVPKGSITEKVPPKEPAFFNPKAKLNRDFSIIAYAAFLKNFQGPKIFLEGLSGIGARGLRVTNELEIDNLVINDLNPTALKMAEYSAKLNGIKNVEFVEKEVCRFFSNFSKKGERGSIVDIDPFGSPAAFFDCGIRATMHGGILSVAATDLQVLNGLFQSACKRKYGGIPIRVEYGNEIAIRLVLGCLRMVAARLGVEVKPMFVESDMHYYRTYVKVLNRPDQEENIGYILHCKNCGHREVSLEQKQECELCKSRIDTAGPLWIGKIFDKEFIENMLIQIPNLQVDKVCEKILNKCLLEAEMPGTYYTLDEIAKKMKSSPPKLEDVVEKLQKNNFVSSVTSFNPTGFRTNAKINEIIETFQSIQ</sequence>
<dbReference type="EMBL" id="JOKN01000010">
    <property type="protein sequence ID" value="KEQ56743.1"/>
    <property type="molecule type" value="Genomic_DNA"/>
</dbReference>
<comment type="caution">
    <text evidence="9">The sequence shown here is derived from an EMBL/GenBank/DDBJ whole genome shotgun (WGS) entry which is preliminary data.</text>
</comment>
<dbReference type="InterPro" id="IPR002905">
    <property type="entry name" value="Trm1"/>
</dbReference>
<dbReference type="PATRIC" id="fig|1502293.3.peg.714"/>
<dbReference type="EC" id="2.1.1.216" evidence="7"/>
<keyword evidence="5 8" id="KW-0819">tRNA processing</keyword>
<evidence type="ECO:0000256" key="2">
    <source>
        <dbReference type="ARBA" id="ARBA00022603"/>
    </source>
</evidence>
<dbReference type="Proteomes" id="UP000028059">
    <property type="component" value="Unassembled WGS sequence"/>
</dbReference>
<keyword evidence="10" id="KW-1185">Reference proteome</keyword>
<dbReference type="GO" id="GO:0002940">
    <property type="term" value="P:tRNA N2-guanine methylation"/>
    <property type="evidence" value="ECO:0007669"/>
    <property type="project" value="TreeGrafter"/>
</dbReference>
<evidence type="ECO:0000313" key="9">
    <source>
        <dbReference type="EMBL" id="KEQ56743.1"/>
    </source>
</evidence>
<reference evidence="9 10" key="1">
    <citation type="submission" date="2014-06" db="EMBL/GenBank/DDBJ databases">
        <authorList>
            <person name="Ngugi D.K."/>
            <person name="Blom J."/>
            <person name="Alam I."/>
            <person name="Rashid M."/>
            <person name="Ba Alawi W."/>
            <person name="Zhang G."/>
            <person name="Hikmawan T."/>
            <person name="Guan Y."/>
            <person name="Antunes A."/>
            <person name="Siam R."/>
            <person name="ElDorry H."/>
            <person name="Bajic V."/>
            <person name="Stingl U."/>
        </authorList>
    </citation>
    <scope>NUCLEOTIDE SEQUENCE [LARGE SCALE GENOMIC DNA]</scope>
    <source>
        <strain evidence="9">SCGC AAA799-N04</strain>
    </source>
</reference>
<evidence type="ECO:0000256" key="1">
    <source>
        <dbReference type="ARBA" id="ARBA00022555"/>
    </source>
</evidence>
<dbReference type="AlphaFoldDB" id="A0A081RNH0"/>
<keyword evidence="4 8" id="KW-0949">S-adenosyl-L-methionine</keyword>
<dbReference type="GO" id="GO:0000049">
    <property type="term" value="F:tRNA binding"/>
    <property type="evidence" value="ECO:0007669"/>
    <property type="project" value="UniProtKB-UniRule"/>
</dbReference>
<dbReference type="PANTHER" id="PTHR10631">
    <property type="entry name" value="N 2 ,N 2 -DIMETHYLGUANOSINE TRNA METHYLTRANSFERASE"/>
    <property type="match status" value="1"/>
</dbReference>
<gene>
    <name evidence="9" type="ORF">AAA799N04_00776</name>
</gene>
<keyword evidence="6 8" id="KW-0694">RNA-binding</keyword>
<comment type="similarity">
    <text evidence="8">Belongs to the class I-like SAM-binding methyltransferase superfamily. Trm1 family.</text>
</comment>
<proteinExistence type="inferred from homology"/>
<evidence type="ECO:0000313" key="10">
    <source>
        <dbReference type="Proteomes" id="UP000028059"/>
    </source>
</evidence>
<evidence type="ECO:0000256" key="5">
    <source>
        <dbReference type="ARBA" id="ARBA00022694"/>
    </source>
</evidence>
<dbReference type="Gene3D" id="3.30.56.70">
    <property type="entry name" value="N2,N2-dimethylguanosine tRNA methyltransferase, C-terminal domain"/>
    <property type="match status" value="1"/>
</dbReference>
<evidence type="ECO:0000256" key="4">
    <source>
        <dbReference type="ARBA" id="ARBA00022691"/>
    </source>
</evidence>
<accession>A0A081RNH0</accession>
<dbReference type="PROSITE" id="PS51626">
    <property type="entry name" value="SAM_MT_TRM1"/>
    <property type="match status" value="1"/>
</dbReference>